<reference evidence="1 2" key="1">
    <citation type="submission" date="2024-12" db="EMBL/GenBank/DDBJ databases">
        <authorList>
            <person name="Hu S."/>
        </authorList>
    </citation>
    <scope>NUCLEOTIDE SEQUENCE [LARGE SCALE GENOMIC DNA]</scope>
    <source>
        <strain evidence="1 2">P-25</strain>
    </source>
</reference>
<evidence type="ECO:0000313" key="2">
    <source>
        <dbReference type="Proteomes" id="UP001517367"/>
    </source>
</evidence>
<evidence type="ECO:0000313" key="1">
    <source>
        <dbReference type="EMBL" id="MFN0293544.1"/>
    </source>
</evidence>
<dbReference type="Proteomes" id="UP001517367">
    <property type="component" value="Unassembled WGS sequence"/>
</dbReference>
<sequence length="58" mass="6863">MKWTLEQYPLEMEELEPKTREKAIEIANRLKSEGNVKELSIVEEAIRQAKEWSLEMEG</sequence>
<gene>
    <name evidence="1" type="ORF">E5L68_019350</name>
</gene>
<organism evidence="1 2">
    <name type="scientific">Pedobacter helvus</name>
    <dbReference type="NCBI Taxonomy" id="2563444"/>
    <lineage>
        <taxon>Bacteria</taxon>
        <taxon>Pseudomonadati</taxon>
        <taxon>Bacteroidota</taxon>
        <taxon>Sphingobacteriia</taxon>
        <taxon>Sphingobacteriales</taxon>
        <taxon>Sphingobacteriaceae</taxon>
        <taxon>Pedobacter</taxon>
    </lineage>
</organism>
<dbReference type="EMBL" id="SRMP02000050">
    <property type="protein sequence ID" value="MFN0293544.1"/>
    <property type="molecule type" value="Genomic_DNA"/>
</dbReference>
<name>A0ABW9JM84_9SPHI</name>
<accession>A0ABW9JM84</accession>
<comment type="caution">
    <text evidence="1">The sequence shown here is derived from an EMBL/GenBank/DDBJ whole genome shotgun (WGS) entry which is preliminary data.</text>
</comment>
<keyword evidence="2" id="KW-1185">Reference proteome</keyword>
<dbReference type="RefSeq" id="WP_171046952.1">
    <property type="nucleotide sequence ID" value="NZ_SRMP02000050.1"/>
</dbReference>
<protein>
    <submittedName>
        <fullName evidence="1">Uncharacterized protein</fullName>
    </submittedName>
</protein>
<proteinExistence type="predicted"/>